<dbReference type="PROSITE" id="PS00061">
    <property type="entry name" value="ADH_SHORT"/>
    <property type="match status" value="1"/>
</dbReference>
<comment type="caution">
    <text evidence="4">The sequence shown here is derived from an EMBL/GenBank/DDBJ whole genome shotgun (WGS) entry which is preliminary data.</text>
</comment>
<dbReference type="OrthoDB" id="9806974at2"/>
<dbReference type="SUPFAM" id="SSF51735">
    <property type="entry name" value="NAD(P)-binding Rossmann-fold domains"/>
    <property type="match status" value="1"/>
</dbReference>
<protein>
    <submittedName>
        <fullName evidence="4">SDR family oxidoreductase</fullName>
    </submittedName>
</protein>
<evidence type="ECO:0000313" key="5">
    <source>
        <dbReference type="Proteomes" id="UP000270342"/>
    </source>
</evidence>
<evidence type="ECO:0000256" key="2">
    <source>
        <dbReference type="ARBA" id="ARBA00023002"/>
    </source>
</evidence>
<accession>A0A494XCS5</accession>
<dbReference type="RefSeq" id="WP_121089462.1">
    <property type="nucleotide sequence ID" value="NZ_RBZU01000012.1"/>
</dbReference>
<comment type="similarity">
    <text evidence="1">Belongs to the short-chain dehydrogenases/reductases (SDR) family.</text>
</comment>
<dbReference type="PRINTS" id="PR00080">
    <property type="entry name" value="SDRFAMILY"/>
</dbReference>
<name>A0A494XCS5_9BURK</name>
<dbReference type="CDD" id="cd05233">
    <property type="entry name" value="SDR_c"/>
    <property type="match status" value="1"/>
</dbReference>
<sequence length="258" mass="26837">MSETQVQNGQQTEVNGSKPIAAVTGAGGGIGAAIARRLAADGYHVCVIDIAQEAADAVAEGIRANGGSAHSAVVDLRDEDSVAQLVAGLPRLDAVVNNAGIFDERAFINLTAEDFRRHYELNLIAVFRLSRHASMRLPQGGKIVNIASRAYLGAKNHAHYVAAKAAVVGLTRAMALELMPQGILVNAIAPGLVDTPMLKALTPERRAAQLALQPTGRAARPEDIANAVAFFASPQMDFVTGQILMVDGGKSLGGATGI</sequence>
<dbReference type="PANTHER" id="PTHR43639">
    <property type="entry name" value="OXIDOREDUCTASE, SHORT-CHAIN DEHYDROGENASE/REDUCTASE FAMILY (AFU_ORTHOLOGUE AFUA_5G02870)"/>
    <property type="match status" value="1"/>
</dbReference>
<dbReference type="PANTHER" id="PTHR43639:SF1">
    <property type="entry name" value="SHORT-CHAIN DEHYDROGENASE_REDUCTASE FAMILY PROTEIN"/>
    <property type="match status" value="1"/>
</dbReference>
<reference evidence="4 5" key="1">
    <citation type="submission" date="2018-10" db="EMBL/GenBank/DDBJ databases">
        <title>Robbsia sp. DHC34, isolated from soil.</title>
        <authorList>
            <person name="Gao Z.-H."/>
            <person name="Qiu L.-H."/>
        </authorList>
    </citation>
    <scope>NUCLEOTIDE SEQUENCE [LARGE SCALE GENOMIC DNA]</scope>
    <source>
        <strain evidence="4 5">DHC34</strain>
    </source>
</reference>
<dbReference type="Pfam" id="PF13561">
    <property type="entry name" value="adh_short_C2"/>
    <property type="match status" value="1"/>
</dbReference>
<evidence type="ECO:0000313" key="4">
    <source>
        <dbReference type="EMBL" id="RKP47692.1"/>
    </source>
</evidence>
<dbReference type="PRINTS" id="PR00081">
    <property type="entry name" value="GDHRDH"/>
</dbReference>
<dbReference type="SMART" id="SM00822">
    <property type="entry name" value="PKS_KR"/>
    <property type="match status" value="1"/>
</dbReference>
<proteinExistence type="inferred from homology"/>
<organism evidence="4 5">
    <name type="scientific">Pararobbsia silviterrae</name>
    <dbReference type="NCBI Taxonomy" id="1792498"/>
    <lineage>
        <taxon>Bacteria</taxon>
        <taxon>Pseudomonadati</taxon>
        <taxon>Pseudomonadota</taxon>
        <taxon>Betaproteobacteria</taxon>
        <taxon>Burkholderiales</taxon>
        <taxon>Burkholderiaceae</taxon>
        <taxon>Pararobbsia</taxon>
    </lineage>
</organism>
<keyword evidence="2" id="KW-0560">Oxidoreductase</keyword>
<dbReference type="InterPro" id="IPR020904">
    <property type="entry name" value="Sc_DH/Rdtase_CS"/>
</dbReference>
<evidence type="ECO:0000256" key="1">
    <source>
        <dbReference type="ARBA" id="ARBA00006484"/>
    </source>
</evidence>
<dbReference type="InterPro" id="IPR057326">
    <property type="entry name" value="KR_dom"/>
</dbReference>
<dbReference type="Gene3D" id="3.40.50.720">
    <property type="entry name" value="NAD(P)-binding Rossmann-like Domain"/>
    <property type="match status" value="1"/>
</dbReference>
<dbReference type="InterPro" id="IPR002347">
    <property type="entry name" value="SDR_fam"/>
</dbReference>
<evidence type="ECO:0000259" key="3">
    <source>
        <dbReference type="SMART" id="SM00822"/>
    </source>
</evidence>
<dbReference type="Proteomes" id="UP000270342">
    <property type="component" value="Unassembled WGS sequence"/>
</dbReference>
<feature type="domain" description="Ketoreductase" evidence="3">
    <location>
        <begin position="22"/>
        <end position="191"/>
    </location>
</feature>
<dbReference type="EMBL" id="RBZU01000012">
    <property type="protein sequence ID" value="RKP47692.1"/>
    <property type="molecule type" value="Genomic_DNA"/>
</dbReference>
<dbReference type="InterPro" id="IPR036291">
    <property type="entry name" value="NAD(P)-bd_dom_sf"/>
</dbReference>
<dbReference type="FunFam" id="3.40.50.720:FF:000084">
    <property type="entry name" value="Short-chain dehydrogenase reductase"/>
    <property type="match status" value="1"/>
</dbReference>
<dbReference type="AlphaFoldDB" id="A0A494XCS5"/>
<keyword evidence="5" id="KW-1185">Reference proteome</keyword>
<dbReference type="GO" id="GO:0016491">
    <property type="term" value="F:oxidoreductase activity"/>
    <property type="evidence" value="ECO:0007669"/>
    <property type="project" value="UniProtKB-KW"/>
</dbReference>
<gene>
    <name evidence="4" type="ORF">D7S86_22250</name>
</gene>